<dbReference type="Proteomes" id="UP000075683">
    <property type="component" value="Unassembled WGS sequence"/>
</dbReference>
<comment type="caution">
    <text evidence="1">The sequence shown here is derived from an EMBL/GenBank/DDBJ whole genome shotgun (WGS) entry which is preliminary data.</text>
</comment>
<evidence type="ECO:0000313" key="1">
    <source>
        <dbReference type="EMBL" id="KYD22484.1"/>
    </source>
</evidence>
<protein>
    <submittedName>
        <fullName evidence="1">Uncharacterized protein</fullName>
    </submittedName>
</protein>
<evidence type="ECO:0000313" key="2">
    <source>
        <dbReference type="Proteomes" id="UP000075683"/>
    </source>
</evidence>
<name>A0A150MD17_9BACI</name>
<gene>
    <name evidence="1" type="ORF">B4135_1274</name>
</gene>
<dbReference type="AlphaFoldDB" id="A0A150MD17"/>
<reference evidence="1 2" key="1">
    <citation type="submission" date="2016-01" db="EMBL/GenBank/DDBJ databases">
        <title>Draft Genome Sequences of Seven Thermophilic Sporeformers Isolated from Foods.</title>
        <authorList>
            <person name="Berendsen E.M."/>
            <person name="Wells-Bennik M.H."/>
            <person name="Krawcyk A.O."/>
            <person name="De Jong A."/>
            <person name="Holsappel S."/>
            <person name="Eijlander R.T."/>
            <person name="Kuipers O.P."/>
        </authorList>
    </citation>
    <scope>NUCLEOTIDE SEQUENCE [LARGE SCALE GENOMIC DNA]</scope>
    <source>
        <strain evidence="1 2">B4135</strain>
    </source>
</reference>
<sequence>MVARPTTFFLSGEMWNVSMENGGTIRYNKIRNKGEGVSVEAASREEKKEKFFVHPH</sequence>
<organism evidence="1 2">
    <name type="scientific">Caldibacillus debilis</name>
    <dbReference type="NCBI Taxonomy" id="301148"/>
    <lineage>
        <taxon>Bacteria</taxon>
        <taxon>Bacillati</taxon>
        <taxon>Bacillota</taxon>
        <taxon>Bacilli</taxon>
        <taxon>Bacillales</taxon>
        <taxon>Bacillaceae</taxon>
        <taxon>Caldibacillus</taxon>
    </lineage>
</organism>
<dbReference type="EMBL" id="LQYT01000010">
    <property type="protein sequence ID" value="KYD22484.1"/>
    <property type="molecule type" value="Genomic_DNA"/>
</dbReference>
<accession>A0A150MD17</accession>
<proteinExistence type="predicted"/>
<dbReference type="STRING" id="301148.B4135_1274"/>